<dbReference type="Proteomes" id="UP001589576">
    <property type="component" value="Unassembled WGS sequence"/>
</dbReference>
<protein>
    <submittedName>
        <fullName evidence="3">Response regulator</fullName>
    </submittedName>
</protein>
<dbReference type="PANTHER" id="PTHR45566:SF2">
    <property type="entry name" value="NARL SUBFAMILY"/>
    <property type="match status" value="1"/>
</dbReference>
<evidence type="ECO:0000313" key="3">
    <source>
        <dbReference type="EMBL" id="MFB9089767.1"/>
    </source>
</evidence>
<comment type="caution">
    <text evidence="3">The sequence shown here is derived from an EMBL/GenBank/DDBJ whole genome shotgun (WGS) entry which is preliminary data.</text>
</comment>
<dbReference type="EMBL" id="JBHMFB010000016">
    <property type="protein sequence ID" value="MFB9089767.1"/>
    <property type="molecule type" value="Genomic_DNA"/>
</dbReference>
<dbReference type="InterPro" id="IPR001789">
    <property type="entry name" value="Sig_transdc_resp-reg_receiver"/>
</dbReference>
<keyword evidence="4" id="KW-1185">Reference proteome</keyword>
<reference evidence="3 4" key="1">
    <citation type="submission" date="2024-09" db="EMBL/GenBank/DDBJ databases">
        <authorList>
            <person name="Sun Q."/>
            <person name="Mori K."/>
        </authorList>
    </citation>
    <scope>NUCLEOTIDE SEQUENCE [LARGE SCALE GENOMIC DNA]</scope>
    <source>
        <strain evidence="3 4">CECT 8460</strain>
    </source>
</reference>
<dbReference type="InterPro" id="IPR051015">
    <property type="entry name" value="EvgA-like"/>
</dbReference>
<organism evidence="3 4">
    <name type="scientific">Flavobacterium paronense</name>
    <dbReference type="NCBI Taxonomy" id="1392775"/>
    <lineage>
        <taxon>Bacteria</taxon>
        <taxon>Pseudomonadati</taxon>
        <taxon>Bacteroidota</taxon>
        <taxon>Flavobacteriia</taxon>
        <taxon>Flavobacteriales</taxon>
        <taxon>Flavobacteriaceae</taxon>
        <taxon>Flavobacterium</taxon>
    </lineage>
</organism>
<evidence type="ECO:0000313" key="4">
    <source>
        <dbReference type="Proteomes" id="UP001589576"/>
    </source>
</evidence>
<dbReference type="InterPro" id="IPR011006">
    <property type="entry name" value="CheY-like_superfamily"/>
</dbReference>
<dbReference type="PROSITE" id="PS50110">
    <property type="entry name" value="RESPONSE_REGULATORY"/>
    <property type="match status" value="1"/>
</dbReference>
<gene>
    <name evidence="3" type="ORF">ACFFUU_09155</name>
</gene>
<dbReference type="SMART" id="SM00448">
    <property type="entry name" value="REC"/>
    <property type="match status" value="1"/>
</dbReference>
<sequence length="218" mass="24689">MEIQVLMVDDHPPIIEGYRSILAYNSFGYILNTTAAHSCEAAYNEIFQANHPFDIVFLDLTLPPYFEKNINTGDDLIPVVRKQHPNAKIIILTSHSESIVLFKIINEYKLEGVLVKSDFQAQQLIDAFDTVIKGGTYFSETVMNHQKSWGEKNKVMDSYNRQILSLLSQGVKTKSIPNLLHLSKSAIDKRKSLIKQLLGIDKGNDEDILKEARKQGLI</sequence>
<evidence type="ECO:0000259" key="2">
    <source>
        <dbReference type="PROSITE" id="PS50110"/>
    </source>
</evidence>
<dbReference type="SUPFAM" id="SSF52172">
    <property type="entry name" value="CheY-like"/>
    <property type="match status" value="1"/>
</dbReference>
<dbReference type="Gene3D" id="3.40.50.2300">
    <property type="match status" value="1"/>
</dbReference>
<proteinExistence type="predicted"/>
<name>A0ABV5GF97_9FLAO</name>
<evidence type="ECO:0000256" key="1">
    <source>
        <dbReference type="PROSITE-ProRule" id="PRU00169"/>
    </source>
</evidence>
<feature type="domain" description="Response regulatory" evidence="2">
    <location>
        <begin position="4"/>
        <end position="131"/>
    </location>
</feature>
<accession>A0ABV5GF97</accession>
<keyword evidence="1" id="KW-0597">Phosphoprotein</keyword>
<dbReference type="PANTHER" id="PTHR45566">
    <property type="entry name" value="HTH-TYPE TRANSCRIPTIONAL REGULATOR YHJB-RELATED"/>
    <property type="match status" value="1"/>
</dbReference>
<dbReference type="Pfam" id="PF00072">
    <property type="entry name" value="Response_reg"/>
    <property type="match status" value="1"/>
</dbReference>
<dbReference type="RefSeq" id="WP_290286846.1">
    <property type="nucleotide sequence ID" value="NZ_JAUFQN010000019.1"/>
</dbReference>
<feature type="modified residue" description="4-aspartylphosphate" evidence="1">
    <location>
        <position position="59"/>
    </location>
</feature>